<sequence length="96" mass="10741">MTNPHLPPVLYLPTAPIAADGTGETNVELRRTGDGRVALLAYTALDRLVECCGEHQPWLMVHTEHLPKLHERHPYDVILLDGEIPEELRRTAVTQA</sequence>
<reference evidence="1 2" key="1">
    <citation type="submission" date="2016-07" db="EMBL/GenBank/DDBJ databases">
        <title>Draft genome sequence of Prauserella sp. YIM 121212, isolated from alkaline soil.</title>
        <authorList>
            <person name="Ruckert C."/>
            <person name="Albersmeier A."/>
            <person name="Jiang C.-L."/>
            <person name="Jiang Y."/>
            <person name="Kalinowski J."/>
            <person name="Schneider O."/>
            <person name="Winkler A."/>
            <person name="Zotchev S.B."/>
        </authorList>
    </citation>
    <scope>NUCLEOTIDE SEQUENCE [LARGE SCALE GENOMIC DNA]</scope>
    <source>
        <strain evidence="1 2">YIM 121212</strain>
    </source>
</reference>
<dbReference type="Proteomes" id="UP000247892">
    <property type="component" value="Unassembled WGS sequence"/>
</dbReference>
<evidence type="ECO:0008006" key="3">
    <source>
        <dbReference type="Google" id="ProtNLM"/>
    </source>
</evidence>
<comment type="caution">
    <text evidence="1">The sequence shown here is derived from an EMBL/GenBank/DDBJ whole genome shotgun (WGS) entry which is preliminary data.</text>
</comment>
<dbReference type="InterPro" id="IPR049975">
    <property type="entry name" value="SAV_915-like_dom"/>
</dbReference>
<evidence type="ECO:0000313" key="2">
    <source>
        <dbReference type="Proteomes" id="UP000247892"/>
    </source>
</evidence>
<accession>A0A318LRC3</accession>
<name>A0A318LRC3_9PSEU</name>
<dbReference type="RefSeq" id="WP_110335078.1">
    <property type="nucleotide sequence ID" value="NZ_JBHVKT010000037.1"/>
</dbReference>
<dbReference type="OrthoDB" id="3256619at2"/>
<dbReference type="AlphaFoldDB" id="A0A318LRC3"/>
<organism evidence="1 2">
    <name type="scientific">Prauserella flavalba</name>
    <dbReference type="NCBI Taxonomy" id="1477506"/>
    <lineage>
        <taxon>Bacteria</taxon>
        <taxon>Bacillati</taxon>
        <taxon>Actinomycetota</taxon>
        <taxon>Actinomycetes</taxon>
        <taxon>Pseudonocardiales</taxon>
        <taxon>Pseudonocardiaceae</taxon>
        <taxon>Prauserella</taxon>
    </lineage>
</organism>
<proteinExistence type="predicted"/>
<keyword evidence="2" id="KW-1185">Reference proteome</keyword>
<dbReference type="EMBL" id="MASU01000003">
    <property type="protein sequence ID" value="PXY37283.1"/>
    <property type="molecule type" value="Genomic_DNA"/>
</dbReference>
<dbReference type="NCBIfam" id="NF042914">
    <property type="entry name" value="SAV915_dom"/>
    <property type="match status" value="1"/>
</dbReference>
<protein>
    <recommendedName>
        <fullName evidence="3">SseB protein N-terminal domain-containing protein</fullName>
    </recommendedName>
</protein>
<evidence type="ECO:0000313" key="1">
    <source>
        <dbReference type="EMBL" id="PXY37283.1"/>
    </source>
</evidence>
<gene>
    <name evidence="1" type="ORF">BA062_05940</name>
</gene>